<feature type="domain" description="HMG box" evidence="3">
    <location>
        <begin position="149"/>
        <end position="217"/>
    </location>
</feature>
<evidence type="ECO:0000256" key="1">
    <source>
        <dbReference type="PROSITE-ProRule" id="PRU00267"/>
    </source>
</evidence>
<dbReference type="Proteomes" id="UP001140172">
    <property type="component" value="Unassembled WGS sequence"/>
</dbReference>
<feature type="region of interest" description="Disordered" evidence="2">
    <location>
        <begin position="280"/>
        <end position="303"/>
    </location>
</feature>
<proteinExistence type="predicted"/>
<dbReference type="EMBL" id="JANBUM010000310">
    <property type="protein sequence ID" value="KAJ2779189.1"/>
    <property type="molecule type" value="Genomic_DNA"/>
</dbReference>
<evidence type="ECO:0000313" key="4">
    <source>
        <dbReference type="EMBL" id="KAJ2779189.1"/>
    </source>
</evidence>
<dbReference type="GO" id="GO:0003677">
    <property type="term" value="F:DNA binding"/>
    <property type="evidence" value="ECO:0007669"/>
    <property type="project" value="UniProtKB-UniRule"/>
</dbReference>
<dbReference type="InterPro" id="IPR036910">
    <property type="entry name" value="HMG_box_dom_sf"/>
</dbReference>
<accession>A0A9W8HCG7</accession>
<evidence type="ECO:0000259" key="3">
    <source>
        <dbReference type="PROSITE" id="PS50118"/>
    </source>
</evidence>
<keyword evidence="1" id="KW-0238">DNA-binding</keyword>
<protein>
    <recommendedName>
        <fullName evidence="3">HMG box domain-containing protein</fullName>
    </recommendedName>
</protein>
<evidence type="ECO:0000256" key="2">
    <source>
        <dbReference type="SAM" id="MobiDB-lite"/>
    </source>
</evidence>
<sequence length="303" mass="34698">MDGYQNYPQYGHDQYHSPAPVPQHMVYSHMNGMQVMPPMANSHMVNPMMSSYPSVPPSGNRKQPITRASHVISEPACQLYRADESAEAIEFTTRQLIAFDGKVFIEHLPGHNVIFAPIQLHPHHVLHPSTFSSSSTSRVTKLRLKSKKLNRPKNVFFKYRSKKVKELQEQYPKLNQTVISKLAAEHWHNETPEVKEQYRKIYQDEMAQYELDKKISRIKGNRSHSETSEIEDNGSPHVGNSHQLSSESNNTAVANDYYYSVPQNQRPSPLGIVQSPPMEMARQRSFSYPADPKQLPDINNLIH</sequence>
<reference evidence="4" key="1">
    <citation type="submission" date="2022-07" db="EMBL/GenBank/DDBJ databases">
        <title>Phylogenomic reconstructions and comparative analyses of Kickxellomycotina fungi.</title>
        <authorList>
            <person name="Reynolds N.K."/>
            <person name="Stajich J.E."/>
            <person name="Barry K."/>
            <person name="Grigoriev I.V."/>
            <person name="Crous P."/>
            <person name="Smith M.E."/>
        </authorList>
    </citation>
    <scope>NUCLEOTIDE SEQUENCE</scope>
    <source>
        <strain evidence="4">BCRC 34489</strain>
    </source>
</reference>
<dbReference type="Gene3D" id="1.10.30.10">
    <property type="entry name" value="High mobility group box domain"/>
    <property type="match status" value="1"/>
</dbReference>
<dbReference type="InterPro" id="IPR009071">
    <property type="entry name" value="HMG_box_dom"/>
</dbReference>
<dbReference type="AlphaFoldDB" id="A0A9W8HCG7"/>
<keyword evidence="1" id="KW-0539">Nucleus</keyword>
<name>A0A9W8HCG7_9FUNG</name>
<dbReference type="GO" id="GO:0005634">
    <property type="term" value="C:nucleus"/>
    <property type="evidence" value="ECO:0007669"/>
    <property type="project" value="UniProtKB-UniRule"/>
</dbReference>
<feature type="region of interest" description="Disordered" evidence="2">
    <location>
        <begin position="216"/>
        <end position="246"/>
    </location>
</feature>
<gene>
    <name evidence="4" type="ORF">GGI15_003951</name>
</gene>
<keyword evidence="5" id="KW-1185">Reference proteome</keyword>
<organism evidence="4 5">
    <name type="scientific">Coemansia interrupta</name>
    <dbReference type="NCBI Taxonomy" id="1126814"/>
    <lineage>
        <taxon>Eukaryota</taxon>
        <taxon>Fungi</taxon>
        <taxon>Fungi incertae sedis</taxon>
        <taxon>Zoopagomycota</taxon>
        <taxon>Kickxellomycotina</taxon>
        <taxon>Kickxellomycetes</taxon>
        <taxon>Kickxellales</taxon>
        <taxon>Kickxellaceae</taxon>
        <taxon>Coemansia</taxon>
    </lineage>
</organism>
<feature type="DNA-binding region" description="HMG box" evidence="1">
    <location>
        <begin position="149"/>
        <end position="217"/>
    </location>
</feature>
<dbReference type="SUPFAM" id="SSF47095">
    <property type="entry name" value="HMG-box"/>
    <property type="match status" value="1"/>
</dbReference>
<comment type="caution">
    <text evidence="4">The sequence shown here is derived from an EMBL/GenBank/DDBJ whole genome shotgun (WGS) entry which is preliminary data.</text>
</comment>
<dbReference type="PROSITE" id="PS50118">
    <property type="entry name" value="HMG_BOX_2"/>
    <property type="match status" value="1"/>
</dbReference>
<dbReference type="OrthoDB" id="6247875at2759"/>
<dbReference type="Pfam" id="PF00505">
    <property type="entry name" value="HMG_box"/>
    <property type="match status" value="1"/>
</dbReference>
<evidence type="ECO:0000313" key="5">
    <source>
        <dbReference type="Proteomes" id="UP001140172"/>
    </source>
</evidence>
<dbReference type="SMART" id="SM00398">
    <property type="entry name" value="HMG"/>
    <property type="match status" value="1"/>
</dbReference>